<protein>
    <submittedName>
        <fullName evidence="2">SDR family oxidoreductase</fullName>
    </submittedName>
</protein>
<dbReference type="InterPro" id="IPR036291">
    <property type="entry name" value="NAD(P)-bd_dom_sf"/>
</dbReference>
<dbReference type="CDD" id="cd05233">
    <property type="entry name" value="SDR_c"/>
    <property type="match status" value="1"/>
</dbReference>
<dbReference type="PANTHER" id="PTHR42760">
    <property type="entry name" value="SHORT-CHAIN DEHYDROGENASES/REDUCTASES FAMILY MEMBER"/>
    <property type="match status" value="1"/>
</dbReference>
<evidence type="ECO:0000313" key="2">
    <source>
        <dbReference type="EMBL" id="QTR46613.1"/>
    </source>
</evidence>
<dbReference type="Gene3D" id="3.40.50.720">
    <property type="entry name" value="NAD(P)-binding Rossmann-like Domain"/>
    <property type="match status" value="1"/>
</dbReference>
<dbReference type="EMBL" id="CP072801">
    <property type="protein sequence ID" value="QTR46613.1"/>
    <property type="molecule type" value="Genomic_DNA"/>
</dbReference>
<dbReference type="InterPro" id="IPR002347">
    <property type="entry name" value="SDR_fam"/>
</dbReference>
<comment type="similarity">
    <text evidence="1">Belongs to the short-chain dehydrogenases/reductases (SDR) family.</text>
</comment>
<dbReference type="PROSITE" id="PS00061">
    <property type="entry name" value="ADH_SHORT"/>
    <property type="match status" value="1"/>
</dbReference>
<dbReference type="SUPFAM" id="SSF51735">
    <property type="entry name" value="NAD(P)-binding Rossmann-fold domains"/>
    <property type="match status" value="1"/>
</dbReference>
<dbReference type="InterPro" id="IPR020904">
    <property type="entry name" value="Sc_DH/Rdtase_CS"/>
</dbReference>
<organism evidence="2 3">
    <name type="scientific">Thiothrix litoralis</name>
    <dbReference type="NCBI Taxonomy" id="2891210"/>
    <lineage>
        <taxon>Bacteria</taxon>
        <taxon>Pseudomonadati</taxon>
        <taxon>Pseudomonadota</taxon>
        <taxon>Gammaproteobacteria</taxon>
        <taxon>Thiotrichales</taxon>
        <taxon>Thiotrichaceae</taxon>
        <taxon>Thiothrix</taxon>
    </lineage>
</organism>
<dbReference type="Pfam" id="PF13561">
    <property type="entry name" value="adh_short_C2"/>
    <property type="match status" value="1"/>
</dbReference>
<dbReference type="Proteomes" id="UP000672039">
    <property type="component" value="Chromosome"/>
</dbReference>
<dbReference type="RefSeq" id="WP_210222945.1">
    <property type="nucleotide sequence ID" value="NZ_CP072801.1"/>
</dbReference>
<dbReference type="PRINTS" id="PR00081">
    <property type="entry name" value="GDHRDH"/>
</dbReference>
<reference evidence="2 3" key="1">
    <citation type="submission" date="2021-04" db="EMBL/GenBank/DDBJ databases">
        <title>Genomics, taxonomy and metabolism of representatives of sulfur bacteria of the genus Thiothrix: Thiothrix fructosivorans QT, Thiothrix unzii A1T and three new species, Thiothrix subterranea sp. nov., Thiothrix litoralis sp. nov. and 'Candidatus Thiothrix anitrata' sp. nov.</title>
        <authorList>
            <person name="Ravin N.V."/>
            <person name="Smolyakov D."/>
            <person name="Rudenko T.S."/>
            <person name="Mardanov A.V."/>
            <person name="Beletsky A.V."/>
            <person name="Markov N.D."/>
            <person name="Fomenkov A.I."/>
            <person name="Roberts R.J."/>
            <person name="Karnachuk O.V."/>
            <person name="Novikov A."/>
            <person name="Grabovich M.Y."/>
        </authorList>
    </citation>
    <scope>NUCLEOTIDE SEQUENCE [LARGE SCALE GENOMIC DNA]</scope>
    <source>
        <strain evidence="2 3">AS</strain>
    </source>
</reference>
<evidence type="ECO:0000313" key="3">
    <source>
        <dbReference type="Proteomes" id="UP000672039"/>
    </source>
</evidence>
<gene>
    <name evidence="2" type="ORF">J9253_01235</name>
</gene>
<proteinExistence type="inferred from homology"/>
<keyword evidence="3" id="KW-1185">Reference proteome</keyword>
<evidence type="ECO:0000256" key="1">
    <source>
        <dbReference type="ARBA" id="ARBA00006484"/>
    </source>
</evidence>
<sequence>MSESQRLAVITGAGNGIGRSTALMLAKHVKTLVLLDTDANKLATLANQLTALEYPLQIDIYLLDVTQEMAVQTVFGEIANKHSRLDILINAVGGGTAAGNPGAKLEDMELSQWQGLLDLNLTSTFLCCRAAVPLMKRHQYGRIVNFSSIASHGRRDKVSVAYAASKAGVDGFTRKLSREVGSYGITCNAVAPGITLTERVDEKFWQVRSAAEKNDVLESIPVGRLSTPEEQAEVTVFLASEAASYVTGQIVEVSGGI</sequence>
<accession>A0ABX7WWE9</accession>
<dbReference type="PANTHER" id="PTHR42760:SF129">
    <property type="entry name" value="OXIDOREDUCTASE"/>
    <property type="match status" value="1"/>
</dbReference>
<dbReference type="PRINTS" id="PR00080">
    <property type="entry name" value="SDRFAMILY"/>
</dbReference>
<name>A0ABX7WWE9_9GAMM</name>